<evidence type="ECO:0000313" key="4">
    <source>
        <dbReference type="EMBL" id="QCQ46026.1"/>
    </source>
</evidence>
<organism evidence="4 5">
    <name type="scientific">Bacteroides fragilis</name>
    <dbReference type="NCBI Taxonomy" id="817"/>
    <lineage>
        <taxon>Bacteria</taxon>
        <taxon>Pseudomonadati</taxon>
        <taxon>Bacteroidota</taxon>
        <taxon>Bacteroidia</taxon>
        <taxon>Bacteroidales</taxon>
        <taxon>Bacteroidaceae</taxon>
        <taxon>Bacteroides</taxon>
    </lineage>
</organism>
<name>A0AAE6EU49_BACFG</name>
<evidence type="ECO:0000259" key="2">
    <source>
        <dbReference type="Pfam" id="PF13101"/>
    </source>
</evidence>
<dbReference type="RefSeq" id="WP_050503188.1">
    <property type="nucleotide sequence ID" value="NZ_CP036546.1"/>
</dbReference>
<accession>A0AAE6EU49</accession>
<evidence type="ECO:0000259" key="3">
    <source>
        <dbReference type="Pfam" id="PF13351"/>
    </source>
</evidence>
<feature type="domain" description="DUF4099" evidence="3">
    <location>
        <begin position="250"/>
        <end position="332"/>
    </location>
</feature>
<dbReference type="Proteomes" id="UP000036847">
    <property type="component" value="Chromosome"/>
</dbReference>
<dbReference type="Pfam" id="PF13101">
    <property type="entry name" value="DUF3945"/>
    <property type="match status" value="2"/>
</dbReference>
<dbReference type="InterPro" id="IPR025343">
    <property type="entry name" value="DUF4099"/>
</dbReference>
<feature type="compositionally biased region" description="Polar residues" evidence="1">
    <location>
        <begin position="11"/>
        <end position="23"/>
    </location>
</feature>
<feature type="compositionally biased region" description="Basic residues" evidence="1">
    <location>
        <begin position="773"/>
        <end position="782"/>
    </location>
</feature>
<proteinExistence type="predicted"/>
<feature type="compositionally biased region" description="Basic and acidic residues" evidence="1">
    <location>
        <begin position="192"/>
        <end position="202"/>
    </location>
</feature>
<feature type="domain" description="DUF3945" evidence="2">
    <location>
        <begin position="391"/>
        <end position="444"/>
    </location>
</feature>
<reference evidence="4 5" key="1">
    <citation type="submission" date="2019-03" db="EMBL/GenBank/DDBJ databases">
        <title>Complete genome assembly of MDR B. fragilis.</title>
        <authorList>
            <person name="Sydenham T.V."/>
            <person name="Hasman H."/>
            <person name="Justesen U.S."/>
        </authorList>
    </citation>
    <scope>NUCLEOTIDE SEQUENCE [LARGE SCALE GENOMIC DNA]</scope>
    <source>
        <strain evidence="4 5">DCMSKEJBY0001B</strain>
    </source>
</reference>
<evidence type="ECO:0000256" key="1">
    <source>
        <dbReference type="SAM" id="MobiDB-lite"/>
    </source>
</evidence>
<feature type="compositionally biased region" description="Low complexity" evidence="1">
    <location>
        <begin position="762"/>
        <end position="771"/>
    </location>
</feature>
<feature type="region of interest" description="Disordered" evidence="1">
    <location>
        <begin position="1"/>
        <end position="54"/>
    </location>
</feature>
<feature type="compositionally biased region" description="Basic and acidic residues" evidence="1">
    <location>
        <begin position="42"/>
        <end position="54"/>
    </location>
</feature>
<feature type="region of interest" description="Disordered" evidence="1">
    <location>
        <begin position="720"/>
        <end position="782"/>
    </location>
</feature>
<sequence>MDDEKLEEVNVQESTQQAANPDQGTEKPDAKQQSPEEFSPPEENREQSEEHVYSEEELNDLFNQAELDDRSDEMSDILLVLDQEKNEVRAVKGVDKDGNLETVPATEEHNNDFLKLDRGGDVLSNFLSNFISQAKDPTRVKFFKVPDKISGLISKLFQRHKDNPEEAITKVMKKHEITPELIKEILEKMEQEKNNPEKKNEQVEGPNASATKQAEQSPASNNSTKQTVTPEVNPQGTAEQSQPEAKQYRFDPDKIDWDSVKAFGLTKDKLVKANVLDTLLQGYKSPGLHYVSVHLGGAVLNSDARLSLRERKDGTIYMAIEGVKRKPEFHFPFMGHEFSDDDAKNLAQTKNMGRIVDLVHPNTGEIVPSIISVDHLTNGFVACPAEKIRVPDEIGNLKLTNEQKAELSQGKAVYLEGMISKKGEPFDCPVQFNAEKRYVEYLFEDRGKLAIEAHKELHKNDIPHEFRGKEITDEQHKKLEQGGSVYLSGIVAKSGTSYDGFLAWDMEKGKPNFVMANKYEEALKAGKIPAYDGEPITPTPAAPKEAMKSEADLPNKYKDHIYTSEEKKTLFEGGTIYVSDLIGKNTNKPYQGYMVWNFQKNKPDFMFPTEYHKRLALGEVEQVANQPQKKQEQTQANATEDMNKVPGAYRNHKLPESAQNELANGGTIKISGKTDKNGEPYVGYITWKPEAGFRHMFESEYKAALEQEKVKPAADYQTQVAVNSEGKTNEATKHIDKPLQTGQVAPTEAQAEQKQEKKNKNKQSNDNNENKPAPKKKRGPKL</sequence>
<evidence type="ECO:0000313" key="5">
    <source>
        <dbReference type="Proteomes" id="UP000036847"/>
    </source>
</evidence>
<feature type="compositionally biased region" description="Basic and acidic residues" evidence="1">
    <location>
        <begin position="727"/>
        <end position="737"/>
    </location>
</feature>
<dbReference type="EMBL" id="CP036546">
    <property type="protein sequence ID" value="QCQ46026.1"/>
    <property type="molecule type" value="Genomic_DNA"/>
</dbReference>
<feature type="compositionally biased region" description="Polar residues" evidence="1">
    <location>
        <begin position="208"/>
        <end position="244"/>
    </location>
</feature>
<dbReference type="InterPro" id="IPR025222">
    <property type="entry name" value="DUF3945"/>
</dbReference>
<protein>
    <submittedName>
        <fullName evidence="4">DUF3945 domain-containing protein</fullName>
    </submittedName>
</protein>
<gene>
    <name evidence="4" type="ORF">EC80_014765</name>
</gene>
<feature type="region of interest" description="Disordered" evidence="1">
    <location>
        <begin position="192"/>
        <end position="250"/>
    </location>
</feature>
<feature type="domain" description="DUF3945" evidence="2">
    <location>
        <begin position="463"/>
        <end position="514"/>
    </location>
</feature>
<dbReference type="AlphaFoldDB" id="A0AAE6EU49"/>
<dbReference type="Pfam" id="PF13351">
    <property type="entry name" value="DUF4099"/>
    <property type="match status" value="1"/>
</dbReference>